<dbReference type="Proteomes" id="UP000250266">
    <property type="component" value="Unassembled WGS sequence"/>
</dbReference>
<feature type="region of interest" description="Disordered" evidence="1">
    <location>
        <begin position="165"/>
        <end position="189"/>
    </location>
</feature>
<reference evidence="3 4" key="1">
    <citation type="journal article" date="2016" name="Nat. Commun.">
        <title>Ectomycorrhizal ecology is imprinted in the genome of the dominant symbiotic fungus Cenococcum geophilum.</title>
        <authorList>
            <consortium name="DOE Joint Genome Institute"/>
            <person name="Peter M."/>
            <person name="Kohler A."/>
            <person name="Ohm R.A."/>
            <person name="Kuo A."/>
            <person name="Krutzmann J."/>
            <person name="Morin E."/>
            <person name="Arend M."/>
            <person name="Barry K.W."/>
            <person name="Binder M."/>
            <person name="Choi C."/>
            <person name="Clum A."/>
            <person name="Copeland A."/>
            <person name="Grisel N."/>
            <person name="Haridas S."/>
            <person name="Kipfer T."/>
            <person name="LaButti K."/>
            <person name="Lindquist E."/>
            <person name="Lipzen A."/>
            <person name="Maire R."/>
            <person name="Meier B."/>
            <person name="Mihaltcheva S."/>
            <person name="Molinier V."/>
            <person name="Murat C."/>
            <person name="Poggeler S."/>
            <person name="Quandt C.A."/>
            <person name="Sperisen C."/>
            <person name="Tritt A."/>
            <person name="Tisserant E."/>
            <person name="Crous P.W."/>
            <person name="Henrissat B."/>
            <person name="Nehls U."/>
            <person name="Egli S."/>
            <person name="Spatafora J.W."/>
            <person name="Grigoriev I.V."/>
            <person name="Martin F.M."/>
        </authorList>
    </citation>
    <scope>NUCLEOTIDE SEQUENCE [LARGE SCALE GENOMIC DNA]</scope>
    <source>
        <strain evidence="3 4">CBS 459.81</strain>
    </source>
</reference>
<protein>
    <recommendedName>
        <fullName evidence="5">Extracellular membrane protein CFEM domain-containing protein</fullName>
    </recommendedName>
</protein>
<evidence type="ECO:0000313" key="4">
    <source>
        <dbReference type="Proteomes" id="UP000250266"/>
    </source>
</evidence>
<evidence type="ECO:0000256" key="1">
    <source>
        <dbReference type="SAM" id="MobiDB-lite"/>
    </source>
</evidence>
<keyword evidence="2" id="KW-0472">Membrane</keyword>
<sequence>MAAPIDHDSLSILCAELPVSNIVRGMASGCGDGGQTTSFTCFCSDSSSQFVNIISTAVQSKCSSADGAANQALDVFASYCRLQVSNTAVAASATVSGSASTAIIATAAVSSSTAPSETAAASSSNNDAGMKVAVGICIPLAAIGVAVGVYFYLRGRRANQEGIALPMDSQGRPNMPQPPATSHSTQPFSFGPMPTYSKYEYDSSKAASFQSHEMTPRSTNWTWGHNQAPLAEMHVPSRPTEMA</sequence>
<evidence type="ECO:0000313" key="3">
    <source>
        <dbReference type="EMBL" id="OCK82652.1"/>
    </source>
</evidence>
<evidence type="ECO:0008006" key="5">
    <source>
        <dbReference type="Google" id="ProtNLM"/>
    </source>
</evidence>
<dbReference type="OrthoDB" id="3794517at2759"/>
<dbReference type="AlphaFoldDB" id="A0A8E2JHM3"/>
<keyword evidence="4" id="KW-1185">Reference proteome</keyword>
<keyword evidence="2" id="KW-1133">Transmembrane helix</keyword>
<gene>
    <name evidence="3" type="ORF">K432DRAFT_441457</name>
</gene>
<keyword evidence="2" id="KW-0812">Transmembrane</keyword>
<name>A0A8E2JHM3_9PEZI</name>
<proteinExistence type="predicted"/>
<evidence type="ECO:0000256" key="2">
    <source>
        <dbReference type="SAM" id="Phobius"/>
    </source>
</evidence>
<feature type="transmembrane region" description="Helical" evidence="2">
    <location>
        <begin position="132"/>
        <end position="153"/>
    </location>
</feature>
<accession>A0A8E2JHM3</accession>
<dbReference type="EMBL" id="KV744882">
    <property type="protein sequence ID" value="OCK82652.1"/>
    <property type="molecule type" value="Genomic_DNA"/>
</dbReference>
<organism evidence="3 4">
    <name type="scientific">Lepidopterella palustris CBS 459.81</name>
    <dbReference type="NCBI Taxonomy" id="1314670"/>
    <lineage>
        <taxon>Eukaryota</taxon>
        <taxon>Fungi</taxon>
        <taxon>Dikarya</taxon>
        <taxon>Ascomycota</taxon>
        <taxon>Pezizomycotina</taxon>
        <taxon>Dothideomycetes</taxon>
        <taxon>Pleosporomycetidae</taxon>
        <taxon>Mytilinidiales</taxon>
        <taxon>Argynnaceae</taxon>
        <taxon>Lepidopterella</taxon>
    </lineage>
</organism>